<dbReference type="InterPro" id="IPR050372">
    <property type="entry name" value="Neurexin-related_CASP"/>
</dbReference>
<dbReference type="PROSITE" id="PS50026">
    <property type="entry name" value="EGF_3"/>
    <property type="match status" value="2"/>
</dbReference>
<dbReference type="GO" id="GO:0016020">
    <property type="term" value="C:membrane"/>
    <property type="evidence" value="ECO:0007669"/>
    <property type="project" value="UniProtKB-SubCell"/>
</dbReference>
<dbReference type="AlphaFoldDB" id="A0A158P8W8"/>
<dbReference type="Gene3D" id="2.60.120.200">
    <property type="match status" value="1"/>
</dbReference>
<feature type="domain" description="Laminin G" evidence="7">
    <location>
        <begin position="180"/>
        <end position="373"/>
    </location>
</feature>
<reference evidence="9" key="1">
    <citation type="submission" date="2012-09" db="EMBL/GenBank/DDBJ databases">
        <authorList>
            <person name="Martin A.A."/>
        </authorList>
    </citation>
    <scope>NUCLEOTIDE SEQUENCE</scope>
</reference>
<evidence type="ECO:0000256" key="3">
    <source>
        <dbReference type="ARBA" id="ARBA00022737"/>
    </source>
</evidence>
<keyword evidence="4 6" id="KW-1015">Disulfide bond</keyword>
<keyword evidence="9" id="KW-1185">Reference proteome</keyword>
<evidence type="ECO:0000313" key="10">
    <source>
        <dbReference type="WBParaSite" id="ACAC_0000754701-mRNA-1"/>
    </source>
</evidence>
<dbReference type="SMART" id="SM00282">
    <property type="entry name" value="LamG"/>
    <property type="match status" value="1"/>
</dbReference>
<protein>
    <submittedName>
        <fullName evidence="10">Cadherin EGF LAG seven-pass G-type receptor 1</fullName>
    </submittedName>
</protein>
<dbReference type="SMART" id="SM00181">
    <property type="entry name" value="EGF"/>
    <property type="match status" value="3"/>
</dbReference>
<evidence type="ECO:0000256" key="6">
    <source>
        <dbReference type="PROSITE-ProRule" id="PRU00076"/>
    </source>
</evidence>
<evidence type="ECO:0000259" key="8">
    <source>
        <dbReference type="PROSITE" id="PS50026"/>
    </source>
</evidence>
<dbReference type="PROSITE" id="PS01186">
    <property type="entry name" value="EGF_2"/>
    <property type="match status" value="1"/>
</dbReference>
<dbReference type="InterPro" id="IPR001791">
    <property type="entry name" value="Laminin_G"/>
</dbReference>
<dbReference type="PROSITE" id="PS50025">
    <property type="entry name" value="LAM_G_DOMAIN"/>
    <property type="match status" value="1"/>
</dbReference>
<dbReference type="PROSITE" id="PS00022">
    <property type="entry name" value="EGF_1"/>
    <property type="match status" value="1"/>
</dbReference>
<dbReference type="PANTHER" id="PTHR15036:SF85">
    <property type="entry name" value="SP2353, ISOFORM A"/>
    <property type="match status" value="1"/>
</dbReference>
<evidence type="ECO:0000259" key="7">
    <source>
        <dbReference type="PROSITE" id="PS50025"/>
    </source>
</evidence>
<keyword evidence="3" id="KW-0677">Repeat</keyword>
<evidence type="ECO:0000256" key="1">
    <source>
        <dbReference type="ARBA" id="ARBA00022536"/>
    </source>
</evidence>
<reference evidence="10" key="2">
    <citation type="submission" date="2016-04" db="UniProtKB">
        <authorList>
            <consortium name="WormBaseParasite"/>
        </authorList>
    </citation>
    <scope>IDENTIFICATION</scope>
</reference>
<dbReference type="SMART" id="SM00179">
    <property type="entry name" value="EGF_CA"/>
    <property type="match status" value="2"/>
</dbReference>
<proteinExistence type="predicted"/>
<keyword evidence="5" id="KW-0325">Glycoprotein</keyword>
<evidence type="ECO:0000256" key="2">
    <source>
        <dbReference type="ARBA" id="ARBA00022729"/>
    </source>
</evidence>
<dbReference type="InterPro" id="IPR013320">
    <property type="entry name" value="ConA-like_dom_sf"/>
</dbReference>
<dbReference type="SUPFAM" id="SSF49899">
    <property type="entry name" value="Concanavalin A-like lectins/glucanases"/>
    <property type="match status" value="1"/>
</dbReference>
<dbReference type="InterPro" id="IPR001881">
    <property type="entry name" value="EGF-like_Ca-bd_dom"/>
</dbReference>
<dbReference type="Gene3D" id="2.10.25.10">
    <property type="entry name" value="Laminin"/>
    <property type="match status" value="1"/>
</dbReference>
<keyword evidence="1 6" id="KW-0245">EGF-like domain</keyword>
<evidence type="ECO:0000313" key="9">
    <source>
        <dbReference type="Proteomes" id="UP000035642"/>
    </source>
</evidence>
<dbReference type="CDD" id="cd00054">
    <property type="entry name" value="EGF_CA"/>
    <property type="match status" value="1"/>
</dbReference>
<feature type="domain" description="EGF-like" evidence="8">
    <location>
        <begin position="376"/>
        <end position="414"/>
    </location>
</feature>
<comment type="caution">
    <text evidence="6">Lacks conserved residue(s) required for the propagation of feature annotation.</text>
</comment>
<dbReference type="FunFam" id="2.10.25.10:FF:000434">
    <property type="entry name" value="Predicted protein"/>
    <property type="match status" value="1"/>
</dbReference>
<accession>A0A158P8W8</accession>
<dbReference type="CDD" id="cd00110">
    <property type="entry name" value="LamG"/>
    <property type="match status" value="1"/>
</dbReference>
<dbReference type="Pfam" id="PF02210">
    <property type="entry name" value="Laminin_G_2"/>
    <property type="match status" value="1"/>
</dbReference>
<dbReference type="SUPFAM" id="SSF57196">
    <property type="entry name" value="EGF/Laminin"/>
    <property type="match status" value="1"/>
</dbReference>
<dbReference type="GO" id="GO:0005509">
    <property type="term" value="F:calcium ion binding"/>
    <property type="evidence" value="ECO:0007669"/>
    <property type="project" value="InterPro"/>
</dbReference>
<dbReference type="Pfam" id="PF00008">
    <property type="entry name" value="EGF"/>
    <property type="match status" value="1"/>
</dbReference>
<organism evidence="9 10">
    <name type="scientific">Angiostrongylus cantonensis</name>
    <name type="common">Rat lungworm</name>
    <dbReference type="NCBI Taxonomy" id="6313"/>
    <lineage>
        <taxon>Eukaryota</taxon>
        <taxon>Metazoa</taxon>
        <taxon>Ecdysozoa</taxon>
        <taxon>Nematoda</taxon>
        <taxon>Chromadorea</taxon>
        <taxon>Rhabditida</taxon>
        <taxon>Rhabditina</taxon>
        <taxon>Rhabditomorpha</taxon>
        <taxon>Strongyloidea</taxon>
        <taxon>Metastrongylidae</taxon>
        <taxon>Angiostrongylus</taxon>
    </lineage>
</organism>
<feature type="disulfide bond" evidence="6">
    <location>
        <begin position="124"/>
        <end position="133"/>
    </location>
</feature>
<evidence type="ECO:0000256" key="5">
    <source>
        <dbReference type="ARBA" id="ARBA00023180"/>
    </source>
</evidence>
<dbReference type="WBParaSite" id="ACAC_0000754701-mRNA-1">
    <property type="protein sequence ID" value="ACAC_0000754701-mRNA-1"/>
    <property type="gene ID" value="ACAC_0000754701"/>
</dbReference>
<evidence type="ECO:0000256" key="4">
    <source>
        <dbReference type="ARBA" id="ARBA00023157"/>
    </source>
</evidence>
<name>A0A158P8W8_ANGCA</name>
<feature type="domain" description="EGF-like" evidence="8">
    <location>
        <begin position="98"/>
        <end position="134"/>
    </location>
</feature>
<dbReference type="STRING" id="6313.A0A158P8W8"/>
<sequence length="432" mass="48870">MRATYRSWRVEDLLRSETMRIERLSLIKVEVIRDESCAREPCPYYQRCRQTLKHVNAFEVYQTDSFVARTLKTLKTFVCECPPGFASSVDLPGQCDLRVDQCYSNPCRNNGTCHPLENGHRCECQPGWRGEDCTMSLTSLTCIPGYCRGDSICELVGHIMKCKHCGYDATDSDERCRLRSLGFTGKGLVNINKELTRLEWQLSFRVATIAREGVILFSGDRNSDFIEVSIQDRILRAEFSLGGKPKMVRLENERRNRINDGEWHTIIVIYYEKQLTLLLDDCDAFVALHAHGAAPCAAQVRIDLPAKCVDLSVPCFRFLDVYNGIYIGGRPSTSGKVQYGFNGCISNITLNSELIEFSSLPDMDVWGTVNEGCSPRKDFCAKSNPCSSTAKCVNRWNGTNCRCSHSVHQKRTCSPGKLISLVRKLLFIIHLH</sequence>
<dbReference type="InterPro" id="IPR000742">
    <property type="entry name" value="EGF"/>
</dbReference>
<keyword evidence="2" id="KW-0732">Signal</keyword>
<dbReference type="Proteomes" id="UP000035642">
    <property type="component" value="Unassembled WGS sequence"/>
</dbReference>
<dbReference type="PANTHER" id="PTHR15036">
    <property type="entry name" value="PIKACHURIN-LIKE PROTEIN"/>
    <property type="match status" value="1"/>
</dbReference>